<protein>
    <submittedName>
        <fullName evidence="1">Uncharacterized protein</fullName>
    </submittedName>
</protein>
<keyword evidence="2" id="KW-1185">Reference proteome</keyword>
<reference evidence="1" key="1">
    <citation type="submission" date="2022-12" db="EMBL/GenBank/DDBJ databases">
        <title>Genome Sequence of Lasiodiplodia mahajangana.</title>
        <authorList>
            <person name="Buettner E."/>
        </authorList>
    </citation>
    <scope>NUCLEOTIDE SEQUENCE</scope>
    <source>
        <strain evidence="1">VT137</strain>
    </source>
</reference>
<name>A0ACC2JZ01_9PEZI</name>
<proteinExistence type="predicted"/>
<accession>A0ACC2JZ01</accession>
<evidence type="ECO:0000313" key="2">
    <source>
        <dbReference type="Proteomes" id="UP001153332"/>
    </source>
</evidence>
<comment type="caution">
    <text evidence="1">The sequence shown here is derived from an EMBL/GenBank/DDBJ whole genome shotgun (WGS) entry which is preliminary data.</text>
</comment>
<dbReference type="Proteomes" id="UP001153332">
    <property type="component" value="Unassembled WGS sequence"/>
</dbReference>
<dbReference type="EMBL" id="JAPUUL010000102">
    <property type="protein sequence ID" value="KAJ8132631.1"/>
    <property type="molecule type" value="Genomic_DNA"/>
</dbReference>
<organism evidence="1 2">
    <name type="scientific">Lasiodiplodia mahajangana</name>
    <dbReference type="NCBI Taxonomy" id="1108764"/>
    <lineage>
        <taxon>Eukaryota</taxon>
        <taxon>Fungi</taxon>
        <taxon>Dikarya</taxon>
        <taxon>Ascomycota</taxon>
        <taxon>Pezizomycotina</taxon>
        <taxon>Dothideomycetes</taxon>
        <taxon>Dothideomycetes incertae sedis</taxon>
        <taxon>Botryosphaeriales</taxon>
        <taxon>Botryosphaeriaceae</taxon>
        <taxon>Lasiodiplodia</taxon>
    </lineage>
</organism>
<sequence length="524" mass="57980">MYSASVDADTRSQSPLLRLRRGVAFEALSLDLIDRHVSTLIFEEIRSRCFESLASTLAVTITSLLTIFSASLFFTSTLPAEAVVRLKASSLIYYQSNGAIGHPIATRPASVAAMILLANASYPAFTYQDLAFPGLALDGALPNQLAQSRIVYNVTIPAVRPDFRSCRIYDSSQIDTSHSSTSHANAIRHDIIIKPETGCWPDGLQQLYFWTTGHADQYFGTKALSSGAGCSTHIWIWGHWTNAFSNNTKGRYPSIHALACNDTLQIIETSVEINAQTMSIDTRNPPIVNYSNTISLTSVNFPTVFDFYTDLPQITTTESDAYLDSFFTIITSSRYPIPASYLGDASKASTVVDSIQFHHRIILAQVLDQLWRYDNHTSAGSYLPVWDKPTVFNATARDPNGRNRVIQDIVSTRVLQSLLSTALICLGMNWYWMRNSTDVVPRSPTTIANWMALLGDGNLNEFLPQAAAQMPLGEISRWYFGQDAVFYLGRRKSPVSGTEVLGIYVVSQHSAPDKAIGRVCIPRK</sequence>
<gene>
    <name evidence="1" type="ORF">O1611_g981</name>
</gene>
<evidence type="ECO:0000313" key="1">
    <source>
        <dbReference type="EMBL" id="KAJ8132631.1"/>
    </source>
</evidence>